<dbReference type="EMBL" id="CP003740">
    <property type="protein sequence ID" value="AGI68689.1"/>
    <property type="molecule type" value="Genomic_DNA"/>
</dbReference>
<dbReference type="Pfam" id="PF13560">
    <property type="entry name" value="HTH_31"/>
    <property type="match status" value="1"/>
</dbReference>
<proteinExistence type="predicted"/>
<dbReference type="RefSeq" id="WP_015500670.1">
    <property type="nucleotide sequence ID" value="NC_020911.1"/>
</dbReference>
<gene>
    <name evidence="2" type="ORF">OAN307_c31550</name>
</gene>
<dbReference type="OrthoDB" id="9803379at2"/>
<evidence type="ECO:0000259" key="1">
    <source>
        <dbReference type="PROSITE" id="PS50943"/>
    </source>
</evidence>
<dbReference type="InterPro" id="IPR001387">
    <property type="entry name" value="Cro/C1-type_HTH"/>
</dbReference>
<dbReference type="InterPro" id="IPR010982">
    <property type="entry name" value="Lambda_DNA-bd_dom_sf"/>
</dbReference>
<dbReference type="HOGENOM" id="CLU_2095061_0_0_5"/>
<dbReference type="STRING" id="391626.OAN307_c31550"/>
<organism evidence="2 3">
    <name type="scientific">Octadecabacter antarcticus 307</name>
    <dbReference type="NCBI Taxonomy" id="391626"/>
    <lineage>
        <taxon>Bacteria</taxon>
        <taxon>Pseudomonadati</taxon>
        <taxon>Pseudomonadota</taxon>
        <taxon>Alphaproteobacteria</taxon>
        <taxon>Rhodobacterales</taxon>
        <taxon>Roseobacteraceae</taxon>
        <taxon>Octadecabacter</taxon>
    </lineage>
</organism>
<dbReference type="AlphaFoldDB" id="M9R7P5"/>
<dbReference type="Proteomes" id="UP000005307">
    <property type="component" value="Chromosome"/>
</dbReference>
<dbReference type="SMART" id="SM00530">
    <property type="entry name" value="HTH_XRE"/>
    <property type="match status" value="1"/>
</dbReference>
<sequence length="116" mass="13174">MIQEFTLDLRAARRNSGLRQVDCAHLMGVNKTKISNLENGRQRPSVRDICTLSMIYGRSFESLFAGIFDEVKADVFCHLTDLPEPQEHYGPANNRNRTLDGLRARLEGSNSEVYDD</sequence>
<dbReference type="SUPFAM" id="SSF47413">
    <property type="entry name" value="lambda repressor-like DNA-binding domains"/>
    <property type="match status" value="1"/>
</dbReference>
<dbReference type="CDD" id="cd00093">
    <property type="entry name" value="HTH_XRE"/>
    <property type="match status" value="1"/>
</dbReference>
<dbReference type="PROSITE" id="PS50943">
    <property type="entry name" value="HTH_CROC1"/>
    <property type="match status" value="1"/>
</dbReference>
<dbReference type="KEGG" id="oat:OAN307_c31550"/>
<keyword evidence="2" id="KW-0238">DNA-binding</keyword>
<evidence type="ECO:0000313" key="2">
    <source>
        <dbReference type="EMBL" id="AGI68689.1"/>
    </source>
</evidence>
<name>M9R7P5_9RHOB</name>
<keyword evidence="3" id="KW-1185">Reference proteome</keyword>
<evidence type="ECO:0000313" key="3">
    <source>
        <dbReference type="Proteomes" id="UP000005307"/>
    </source>
</evidence>
<feature type="domain" description="HTH cro/C1-type" evidence="1">
    <location>
        <begin position="9"/>
        <end position="63"/>
    </location>
</feature>
<accession>M9R7P5</accession>
<reference evidence="2 3" key="1">
    <citation type="journal article" date="2013" name="PLoS ONE">
        <title>Poles Apart: Arctic and Antarctic Octadecabacter strains Share High Genome Plasticity and a New Type of Xanthorhodopsin.</title>
        <authorList>
            <person name="Vollmers J."/>
            <person name="Voget S."/>
            <person name="Dietrich S."/>
            <person name="Gollnow K."/>
            <person name="Smits M."/>
            <person name="Meyer K."/>
            <person name="Brinkhoff T."/>
            <person name="Simon M."/>
            <person name="Daniel R."/>
        </authorList>
    </citation>
    <scope>NUCLEOTIDE SEQUENCE [LARGE SCALE GENOMIC DNA]</scope>
    <source>
        <strain evidence="2 3">307</strain>
    </source>
</reference>
<dbReference type="GO" id="GO:0003677">
    <property type="term" value="F:DNA binding"/>
    <property type="evidence" value="ECO:0007669"/>
    <property type="project" value="UniProtKB-KW"/>
</dbReference>
<dbReference type="eggNOG" id="ENOG502ZGY4">
    <property type="taxonomic scope" value="Bacteria"/>
</dbReference>
<dbReference type="Gene3D" id="1.10.260.40">
    <property type="entry name" value="lambda repressor-like DNA-binding domains"/>
    <property type="match status" value="1"/>
</dbReference>
<protein>
    <submittedName>
        <fullName evidence="2">HTH-type DNA-binding domain-containing protein</fullName>
    </submittedName>
</protein>